<dbReference type="GO" id="GO:0009245">
    <property type="term" value="P:lipid A biosynthetic process"/>
    <property type="evidence" value="ECO:0007669"/>
    <property type="project" value="TreeGrafter"/>
</dbReference>
<keyword evidence="3" id="KW-1133">Transmembrane helix</keyword>
<dbReference type="GO" id="GO:0016020">
    <property type="term" value="C:membrane"/>
    <property type="evidence" value="ECO:0007669"/>
    <property type="project" value="GOC"/>
</dbReference>
<dbReference type="Gene3D" id="3.60.21.10">
    <property type="match status" value="1"/>
</dbReference>
<dbReference type="Proteomes" id="UP000245212">
    <property type="component" value="Unassembled WGS sequence"/>
</dbReference>
<keyword evidence="3" id="KW-0812">Transmembrane</keyword>
<keyword evidence="3" id="KW-0472">Membrane</keyword>
<gene>
    <name evidence="5" type="ORF">DD235_01410</name>
</gene>
<evidence type="ECO:0000259" key="4">
    <source>
        <dbReference type="Pfam" id="PF00149"/>
    </source>
</evidence>
<feature type="transmembrane region" description="Helical" evidence="3">
    <location>
        <begin position="31"/>
        <end position="52"/>
    </location>
</feature>
<keyword evidence="6" id="KW-1185">Reference proteome</keyword>
<dbReference type="RefSeq" id="WP_109060270.1">
    <property type="nucleotide sequence ID" value="NZ_QETA01000001.1"/>
</dbReference>
<dbReference type="CDD" id="cd07385">
    <property type="entry name" value="MPP_YkuE_C"/>
    <property type="match status" value="1"/>
</dbReference>
<sequence>MPFILKLLAVGLFLHGYVGLRLMPALALSPGWQLAGCLVLALSFVLICSAFLRQRTAQGTWADILSWAGFIALGVFSFLLVGTFIRDAGLGLAWLLQGFDPLSAGVLRGSAWAVLVLTLVASLAAVFNARRLAQVKTVEIALPGLPPALDGLTIVQLSDIHVGPTIKRGYVQGIVDAANALQPDIIALTGDLVDGQTDVLAPHVAPLAGLRARDGVFMVTGNHEYYSGADAWVAAFRGLGMTVLMNQHVLIRREAALLALAGVTDYSGGVFDPAHRSDPAAAATGIPEEAVRILLAHQPRSAAAAERAGFRLQLSGHTHGGQFVPWNLFVPMQQPFVAGLKRVGELQVYISRGTGYWGPPMRLGAPSEITRIRLRTA</sequence>
<dbReference type="GO" id="GO:0046872">
    <property type="term" value="F:metal ion binding"/>
    <property type="evidence" value="ECO:0007669"/>
    <property type="project" value="UniProtKB-KW"/>
</dbReference>
<evidence type="ECO:0000256" key="2">
    <source>
        <dbReference type="ARBA" id="ARBA00022801"/>
    </source>
</evidence>
<evidence type="ECO:0000256" key="3">
    <source>
        <dbReference type="SAM" id="Phobius"/>
    </source>
</evidence>
<evidence type="ECO:0000313" key="5">
    <source>
        <dbReference type="EMBL" id="PWF24866.1"/>
    </source>
</evidence>
<feature type="transmembrane region" description="Helical" evidence="3">
    <location>
        <begin position="64"/>
        <end position="85"/>
    </location>
</feature>
<proteinExistence type="predicted"/>
<protein>
    <submittedName>
        <fullName evidence="5">Serine/threonine protein phosphatase</fullName>
    </submittedName>
</protein>
<dbReference type="PANTHER" id="PTHR31302">
    <property type="entry name" value="TRANSMEMBRANE PROTEIN WITH METALLOPHOSPHOESTERASE DOMAIN-RELATED"/>
    <property type="match status" value="1"/>
</dbReference>
<evidence type="ECO:0000256" key="1">
    <source>
        <dbReference type="ARBA" id="ARBA00022723"/>
    </source>
</evidence>
<dbReference type="AlphaFoldDB" id="A0A2V1K0Y4"/>
<name>A0A2V1K0Y4_9BURK</name>
<keyword evidence="2" id="KW-0378">Hydrolase</keyword>
<keyword evidence="1" id="KW-0479">Metal-binding</keyword>
<dbReference type="PANTHER" id="PTHR31302:SF31">
    <property type="entry name" value="PHOSPHODIESTERASE YAEI"/>
    <property type="match status" value="1"/>
</dbReference>
<feature type="transmembrane region" description="Helical" evidence="3">
    <location>
        <begin position="105"/>
        <end position="127"/>
    </location>
</feature>
<evidence type="ECO:0000313" key="6">
    <source>
        <dbReference type="Proteomes" id="UP000245212"/>
    </source>
</evidence>
<comment type="caution">
    <text evidence="5">The sequence shown here is derived from an EMBL/GenBank/DDBJ whole genome shotgun (WGS) entry which is preliminary data.</text>
</comment>
<organism evidence="5 6">
    <name type="scientific">Corticimicrobacter populi</name>
    <dbReference type="NCBI Taxonomy" id="2175229"/>
    <lineage>
        <taxon>Bacteria</taxon>
        <taxon>Pseudomonadati</taxon>
        <taxon>Pseudomonadota</taxon>
        <taxon>Betaproteobacteria</taxon>
        <taxon>Burkholderiales</taxon>
        <taxon>Alcaligenaceae</taxon>
        <taxon>Corticimicrobacter</taxon>
    </lineage>
</organism>
<dbReference type="InterPro" id="IPR029052">
    <property type="entry name" value="Metallo-depent_PP-like"/>
</dbReference>
<dbReference type="Pfam" id="PF00149">
    <property type="entry name" value="Metallophos"/>
    <property type="match status" value="1"/>
</dbReference>
<dbReference type="EMBL" id="QETA01000001">
    <property type="protein sequence ID" value="PWF24866.1"/>
    <property type="molecule type" value="Genomic_DNA"/>
</dbReference>
<feature type="domain" description="Calcineurin-like phosphoesterase" evidence="4">
    <location>
        <begin position="153"/>
        <end position="320"/>
    </location>
</feature>
<accession>A0A2V1K0Y4</accession>
<dbReference type="SUPFAM" id="SSF56300">
    <property type="entry name" value="Metallo-dependent phosphatases"/>
    <property type="match status" value="1"/>
</dbReference>
<dbReference type="InterPro" id="IPR004843">
    <property type="entry name" value="Calcineurin-like_PHP"/>
</dbReference>
<dbReference type="InterPro" id="IPR051158">
    <property type="entry name" value="Metallophosphoesterase_sf"/>
</dbReference>
<dbReference type="GO" id="GO:0008758">
    <property type="term" value="F:UDP-2,3-diacylglucosamine hydrolase activity"/>
    <property type="evidence" value="ECO:0007669"/>
    <property type="project" value="TreeGrafter"/>
</dbReference>
<reference evidence="6" key="1">
    <citation type="submission" date="2018-05" db="EMBL/GenBank/DDBJ databases">
        <authorList>
            <person name="Li Y."/>
        </authorList>
    </citation>
    <scope>NUCLEOTIDE SEQUENCE [LARGE SCALE GENOMIC DNA]</scope>
    <source>
        <strain evidence="6">3d-2-2</strain>
    </source>
</reference>